<reference evidence="4 5" key="1">
    <citation type="submission" date="2019-05" db="EMBL/GenBank/DDBJ databases">
        <authorList>
            <person name="Qu J.-H."/>
        </authorList>
    </citation>
    <scope>NUCLEOTIDE SEQUENCE [LARGE SCALE GENOMIC DNA]</scope>
    <source>
        <strain evidence="4 5">Z12</strain>
    </source>
</reference>
<dbReference type="InterPro" id="IPR050595">
    <property type="entry name" value="Bact_response_regulator"/>
</dbReference>
<dbReference type="GO" id="GO:0000160">
    <property type="term" value="P:phosphorelay signal transduction system"/>
    <property type="evidence" value="ECO:0007669"/>
    <property type="project" value="InterPro"/>
</dbReference>
<dbReference type="PANTHER" id="PTHR44591">
    <property type="entry name" value="STRESS RESPONSE REGULATOR PROTEIN 1"/>
    <property type="match status" value="1"/>
</dbReference>
<dbReference type="PANTHER" id="PTHR44591:SF3">
    <property type="entry name" value="RESPONSE REGULATORY DOMAIN-CONTAINING PROTEIN"/>
    <property type="match status" value="1"/>
</dbReference>
<dbReference type="AlphaFoldDB" id="A0A5R9K7I1"/>
<keyword evidence="1 2" id="KW-0597">Phosphoprotein</keyword>
<dbReference type="SUPFAM" id="SSF52172">
    <property type="entry name" value="CheY-like"/>
    <property type="match status" value="1"/>
</dbReference>
<dbReference type="RefSeq" id="WP_138283167.1">
    <property type="nucleotide sequence ID" value="NZ_BMGE01000006.1"/>
</dbReference>
<evidence type="ECO:0000256" key="2">
    <source>
        <dbReference type="PROSITE-ProRule" id="PRU00169"/>
    </source>
</evidence>
<gene>
    <name evidence="4" type="ORF">FEM55_19965</name>
</gene>
<name>A0A5R9K7I1_9BACT</name>
<dbReference type="InterPro" id="IPR001789">
    <property type="entry name" value="Sig_transdc_resp-reg_receiver"/>
</dbReference>
<organism evidence="4 5">
    <name type="scientific">Dyadobacter sediminis</name>
    <dbReference type="NCBI Taxonomy" id="1493691"/>
    <lineage>
        <taxon>Bacteria</taxon>
        <taxon>Pseudomonadati</taxon>
        <taxon>Bacteroidota</taxon>
        <taxon>Cytophagia</taxon>
        <taxon>Cytophagales</taxon>
        <taxon>Spirosomataceae</taxon>
        <taxon>Dyadobacter</taxon>
    </lineage>
</organism>
<evidence type="ECO:0000313" key="5">
    <source>
        <dbReference type="Proteomes" id="UP000309788"/>
    </source>
</evidence>
<comment type="caution">
    <text evidence="4">The sequence shown here is derived from an EMBL/GenBank/DDBJ whole genome shotgun (WGS) entry which is preliminary data.</text>
</comment>
<protein>
    <submittedName>
        <fullName evidence="4">Response regulator</fullName>
    </submittedName>
</protein>
<feature type="domain" description="Response regulatory" evidence="3">
    <location>
        <begin position="6"/>
        <end position="129"/>
    </location>
</feature>
<dbReference type="OrthoDB" id="1524091at2"/>
<evidence type="ECO:0000256" key="1">
    <source>
        <dbReference type="ARBA" id="ARBA00022553"/>
    </source>
</evidence>
<dbReference type="Proteomes" id="UP000309788">
    <property type="component" value="Unassembled WGS sequence"/>
</dbReference>
<feature type="modified residue" description="4-aspartylphosphate" evidence="2">
    <location>
        <position position="61"/>
    </location>
</feature>
<sequence>MNRKLDFLLIDDSSFVLMTYEVLIERTGMAKSVKAFNVPRNALKYIKKHGEQLVETIILLDLQMPDMDGFEFIKGFEALPDTIRKKIKIFMVTSSMDPQHIEQARTNPLIMGLFAKPLEMETLMSILSV</sequence>
<dbReference type="PROSITE" id="PS50110">
    <property type="entry name" value="RESPONSE_REGULATORY"/>
    <property type="match status" value="1"/>
</dbReference>
<dbReference type="Gene3D" id="3.40.50.2300">
    <property type="match status" value="1"/>
</dbReference>
<dbReference type="SMART" id="SM00448">
    <property type="entry name" value="REC"/>
    <property type="match status" value="1"/>
</dbReference>
<proteinExistence type="predicted"/>
<dbReference type="InterPro" id="IPR011006">
    <property type="entry name" value="CheY-like_superfamily"/>
</dbReference>
<evidence type="ECO:0000259" key="3">
    <source>
        <dbReference type="PROSITE" id="PS50110"/>
    </source>
</evidence>
<evidence type="ECO:0000313" key="4">
    <source>
        <dbReference type="EMBL" id="TLU89814.1"/>
    </source>
</evidence>
<dbReference type="Pfam" id="PF00072">
    <property type="entry name" value="Response_reg"/>
    <property type="match status" value="1"/>
</dbReference>
<keyword evidence="5" id="KW-1185">Reference proteome</keyword>
<dbReference type="EMBL" id="VCEI01000029">
    <property type="protein sequence ID" value="TLU89814.1"/>
    <property type="molecule type" value="Genomic_DNA"/>
</dbReference>
<accession>A0A5R9K7I1</accession>